<keyword evidence="4" id="KW-0645">Protease</keyword>
<organism evidence="4 6">
    <name type="scientific">Fulvivirga sedimenti</name>
    <dbReference type="NCBI Taxonomy" id="2879465"/>
    <lineage>
        <taxon>Bacteria</taxon>
        <taxon>Pseudomonadati</taxon>
        <taxon>Bacteroidota</taxon>
        <taxon>Cytophagia</taxon>
        <taxon>Cytophagales</taxon>
        <taxon>Fulvivirgaceae</taxon>
        <taxon>Fulvivirga</taxon>
    </lineage>
</organism>
<reference evidence="4" key="1">
    <citation type="submission" date="2021-09" db="EMBL/GenBank/DDBJ databases">
        <title>Fulvivirga sp. isolated from coastal sediment.</title>
        <authorList>
            <person name="Yu H."/>
        </authorList>
    </citation>
    <scope>NUCLEOTIDE SEQUENCE</scope>
    <source>
        <strain evidence="4">1062</strain>
    </source>
</reference>
<dbReference type="EMBL" id="JAIXNE010000004">
    <property type="protein sequence ID" value="MCA6077470.1"/>
    <property type="molecule type" value="Genomic_DNA"/>
</dbReference>
<dbReference type="RefSeq" id="WP_225698270.1">
    <property type="nucleotide sequence ID" value="NZ_JAIXNE010000002.1"/>
</dbReference>
<dbReference type="EMBL" id="JAIXNE010000003">
    <property type="protein sequence ID" value="MCA6076342.1"/>
    <property type="molecule type" value="Genomic_DNA"/>
</dbReference>
<feature type="transmembrane region" description="Helical" evidence="1">
    <location>
        <begin position="12"/>
        <end position="29"/>
    </location>
</feature>
<feature type="domain" description="CAAX prenyl protease 2/Lysostaphin resistance protein A-like" evidence="2">
    <location>
        <begin position="130"/>
        <end position="213"/>
    </location>
</feature>
<evidence type="ECO:0000256" key="1">
    <source>
        <dbReference type="SAM" id="Phobius"/>
    </source>
</evidence>
<accession>A0A9X1HUH4</accession>
<keyword evidence="6" id="KW-1185">Reference proteome</keyword>
<evidence type="ECO:0000313" key="6">
    <source>
        <dbReference type="Proteomes" id="UP001139409"/>
    </source>
</evidence>
<sequence>MFSQPEYVLPGITAAIFAVAYPLFCVLTFRKTYHKIKTGRISRLTYYQRSIALLMLMVFIVVVNHLFGTLQPVIWFSGINNATIVFSILITLFILAQIRQKIKPADALEIRSGMEEIWIFIPKSPIEYKWFVALSITAGICEEIIFRYYLYHYFHLFLPAPVSILILNFLFALSRIQSGFQNMVGAFVLGLIFSVIYYFSGFLILPIILHTAIEIQTGTIGFRIQKYINSQSL</sequence>
<feature type="transmembrane region" description="Helical" evidence="1">
    <location>
        <begin position="156"/>
        <end position="174"/>
    </location>
</feature>
<feature type="transmembrane region" description="Helical" evidence="1">
    <location>
        <begin position="73"/>
        <end position="95"/>
    </location>
</feature>
<evidence type="ECO:0000259" key="2">
    <source>
        <dbReference type="Pfam" id="PF02517"/>
    </source>
</evidence>
<name>A0A9X1HUH4_9BACT</name>
<dbReference type="InterPro" id="IPR003675">
    <property type="entry name" value="Rce1/LyrA-like_dom"/>
</dbReference>
<feature type="transmembrane region" description="Helical" evidence="1">
    <location>
        <begin position="186"/>
        <end position="209"/>
    </location>
</feature>
<evidence type="ECO:0000313" key="3">
    <source>
        <dbReference type="EMBL" id="MCA6075165.1"/>
    </source>
</evidence>
<feature type="transmembrane region" description="Helical" evidence="1">
    <location>
        <begin position="50"/>
        <end position="67"/>
    </location>
</feature>
<dbReference type="Proteomes" id="UP001139409">
    <property type="component" value="Unassembled WGS sequence"/>
</dbReference>
<keyword evidence="1" id="KW-0812">Transmembrane</keyword>
<dbReference type="Pfam" id="PF02517">
    <property type="entry name" value="Rce1-like"/>
    <property type="match status" value="1"/>
</dbReference>
<protein>
    <submittedName>
        <fullName evidence="4">CPBP family intramembrane metalloprotease</fullName>
    </submittedName>
</protein>
<keyword evidence="1" id="KW-0472">Membrane</keyword>
<proteinExistence type="predicted"/>
<dbReference type="EMBL" id="JAIXNE010000002">
    <property type="protein sequence ID" value="MCA6075165.1"/>
    <property type="molecule type" value="Genomic_DNA"/>
</dbReference>
<comment type="caution">
    <text evidence="4">The sequence shown here is derived from an EMBL/GenBank/DDBJ whole genome shotgun (WGS) entry which is preliminary data.</text>
</comment>
<dbReference type="AlphaFoldDB" id="A0A9X1HUH4"/>
<dbReference type="GO" id="GO:0004175">
    <property type="term" value="F:endopeptidase activity"/>
    <property type="evidence" value="ECO:0007669"/>
    <property type="project" value="UniProtKB-ARBA"/>
</dbReference>
<evidence type="ECO:0000313" key="5">
    <source>
        <dbReference type="EMBL" id="MCA6077470.1"/>
    </source>
</evidence>
<evidence type="ECO:0000313" key="4">
    <source>
        <dbReference type="EMBL" id="MCA6076342.1"/>
    </source>
</evidence>
<keyword evidence="1" id="KW-1133">Transmembrane helix</keyword>
<dbReference type="GO" id="GO:0008237">
    <property type="term" value="F:metallopeptidase activity"/>
    <property type="evidence" value="ECO:0007669"/>
    <property type="project" value="UniProtKB-KW"/>
</dbReference>
<keyword evidence="4" id="KW-0482">Metalloprotease</keyword>
<keyword evidence="4" id="KW-0378">Hydrolase</keyword>
<gene>
    <name evidence="3" type="ORF">LDX50_09800</name>
    <name evidence="4" type="ORF">LDX50_15770</name>
    <name evidence="5" type="ORF">LDX50_21490</name>
</gene>
<dbReference type="GO" id="GO:0080120">
    <property type="term" value="P:CAAX-box protein maturation"/>
    <property type="evidence" value="ECO:0007669"/>
    <property type="project" value="UniProtKB-ARBA"/>
</dbReference>